<reference key="2">
    <citation type="submission" date="2011-04" db="EMBL/GenBank/DDBJ databases">
        <title>Complete sequence of chromosome of Haliscomenobacter hydrossis DSM 1100.</title>
        <authorList>
            <consortium name="US DOE Joint Genome Institute (JGI-PGF)"/>
            <person name="Lucas S."/>
            <person name="Han J."/>
            <person name="Lapidus A."/>
            <person name="Bruce D."/>
            <person name="Goodwin L."/>
            <person name="Pitluck S."/>
            <person name="Peters L."/>
            <person name="Kyrpides N."/>
            <person name="Mavromatis K."/>
            <person name="Ivanova N."/>
            <person name="Ovchinnikova G."/>
            <person name="Pagani I."/>
            <person name="Daligault H."/>
            <person name="Detter J.C."/>
            <person name="Han C."/>
            <person name="Land M."/>
            <person name="Hauser L."/>
            <person name="Markowitz V."/>
            <person name="Cheng J.-F."/>
            <person name="Hugenholtz P."/>
            <person name="Woyke T."/>
            <person name="Wu D."/>
            <person name="Verbarg S."/>
            <person name="Frueling A."/>
            <person name="Brambilla E."/>
            <person name="Klenk H.-P."/>
            <person name="Eisen J.A."/>
        </authorList>
    </citation>
    <scope>NUCLEOTIDE SEQUENCE</scope>
    <source>
        <strain>DSM 1100</strain>
    </source>
</reference>
<dbReference type="HOGENOM" id="CLU_3356521_0_0_10"/>
<reference evidence="1 2" key="1">
    <citation type="journal article" date="2011" name="Stand. Genomic Sci.">
        <title>Complete genome sequence of Haliscomenobacter hydrossis type strain (O).</title>
        <authorList>
            <consortium name="US DOE Joint Genome Institute (JGI-PGF)"/>
            <person name="Daligault H."/>
            <person name="Lapidus A."/>
            <person name="Zeytun A."/>
            <person name="Nolan M."/>
            <person name="Lucas S."/>
            <person name="Del Rio T.G."/>
            <person name="Tice H."/>
            <person name="Cheng J.F."/>
            <person name="Tapia R."/>
            <person name="Han C."/>
            <person name="Goodwin L."/>
            <person name="Pitluck S."/>
            <person name="Liolios K."/>
            <person name="Pagani I."/>
            <person name="Ivanova N."/>
            <person name="Huntemann M."/>
            <person name="Mavromatis K."/>
            <person name="Mikhailova N."/>
            <person name="Pati A."/>
            <person name="Chen A."/>
            <person name="Palaniappan K."/>
            <person name="Land M."/>
            <person name="Hauser L."/>
            <person name="Brambilla E.M."/>
            <person name="Rohde M."/>
            <person name="Verbarg S."/>
            <person name="Goker M."/>
            <person name="Bristow J."/>
            <person name="Eisen J.A."/>
            <person name="Markowitz V."/>
            <person name="Hugenholtz P."/>
            <person name="Kyrpides N.C."/>
            <person name="Klenk H.P."/>
            <person name="Woyke T."/>
        </authorList>
    </citation>
    <scope>NUCLEOTIDE SEQUENCE [LARGE SCALE GENOMIC DNA]</scope>
    <source>
        <strain evidence="2">ATCC 27775 / DSM 1100 / LMG 10767 / O</strain>
    </source>
</reference>
<protein>
    <submittedName>
        <fullName evidence="1">Uncharacterized protein</fullName>
    </submittedName>
</protein>
<accession>F4KZ80</accession>
<evidence type="ECO:0000313" key="1">
    <source>
        <dbReference type="EMBL" id="AEE53734.1"/>
    </source>
</evidence>
<dbReference type="KEGG" id="hhy:Halhy_5911"/>
<organism evidence="1 2">
    <name type="scientific">Haliscomenobacter hydrossis (strain ATCC 27775 / DSM 1100 / LMG 10767 / O)</name>
    <dbReference type="NCBI Taxonomy" id="760192"/>
    <lineage>
        <taxon>Bacteria</taxon>
        <taxon>Pseudomonadati</taxon>
        <taxon>Bacteroidota</taxon>
        <taxon>Saprospiria</taxon>
        <taxon>Saprospirales</taxon>
        <taxon>Haliscomenobacteraceae</taxon>
        <taxon>Haliscomenobacter</taxon>
    </lineage>
</organism>
<dbReference type="STRING" id="760192.Halhy_5911"/>
<name>F4KZ80_HALH1</name>
<proteinExistence type="predicted"/>
<gene>
    <name evidence="1" type="ordered locus">Halhy_5911</name>
</gene>
<evidence type="ECO:0000313" key="2">
    <source>
        <dbReference type="Proteomes" id="UP000008461"/>
    </source>
</evidence>
<dbReference type="AlphaFoldDB" id="F4KZ80"/>
<dbReference type="EMBL" id="CP002691">
    <property type="protein sequence ID" value="AEE53734.1"/>
    <property type="molecule type" value="Genomic_DNA"/>
</dbReference>
<dbReference type="Proteomes" id="UP000008461">
    <property type="component" value="Chromosome"/>
</dbReference>
<keyword evidence="2" id="KW-1185">Reference proteome</keyword>
<sequence length="36" mass="3837">MMSKGKILLIIAALVALGSVWCIYSKTKAAKAAKEQ</sequence>